<accession>A0ABY0VA26</accession>
<evidence type="ECO:0000259" key="1">
    <source>
        <dbReference type="Pfam" id="PF00501"/>
    </source>
</evidence>
<dbReference type="PANTHER" id="PTHR43767">
    <property type="entry name" value="LONG-CHAIN-FATTY-ACID--COA LIGASE"/>
    <property type="match status" value="1"/>
</dbReference>
<feature type="domain" description="AMP-dependent synthetase/ligase" evidence="1">
    <location>
        <begin position="72"/>
        <end position="287"/>
    </location>
</feature>
<keyword evidence="4" id="KW-1185">Reference proteome</keyword>
<reference evidence="3 4" key="1">
    <citation type="submission" date="2016-10" db="EMBL/GenBank/DDBJ databases">
        <authorList>
            <person name="Varghese N."/>
            <person name="Submissions S."/>
        </authorList>
    </citation>
    <scope>NUCLEOTIDE SEQUENCE [LARGE SCALE GENOMIC DNA]</scope>
    <source>
        <strain evidence="3 4">DSM 9169</strain>
    </source>
</reference>
<evidence type="ECO:0000313" key="3">
    <source>
        <dbReference type="EMBL" id="SDU02362.1"/>
    </source>
</evidence>
<sequence>MQTPRVLVVPGGTSVGAAALAYASLSKLAEQARTASDGAMDEAPSSHKRTVVVMRPPSEIPHTSLRHLQTDVSHAFPELPEDVRNDPALLDGVDVVIPTSGSSTGTPHLVGLSTEALIASVHSTHAALEGPGRWILALPAHHIAGAQVLMRSAVAGFSPMVVDTDSGFRPADLLSSIAGATQDSQVPGYLSLVPVQLRACLDAGEEVIRALASLAGVLVGGSSITKELLQAARNHGIRVVTTYGMTETGGGCVYNSRPLPGVTVRAVDVDGQSRLAIAGPMLMTKYLDGPSPFIDEGGARWLLTGDIGRIASNGDVQVLGRSDDVIVTGGLSVAPGPVRDAVLSAPGVRDSWILDLEDERWGHVVTAAVVRDSSHSADLDSWARSIRDHVGARLGRAQAPRVVVPLHTLPMLESGKVDRSRVRALVMEQIEHGEHWRR</sequence>
<organism evidence="3 4">
    <name type="scientific">Schaalia radingae</name>
    <dbReference type="NCBI Taxonomy" id="131110"/>
    <lineage>
        <taxon>Bacteria</taxon>
        <taxon>Bacillati</taxon>
        <taxon>Actinomycetota</taxon>
        <taxon>Actinomycetes</taxon>
        <taxon>Actinomycetales</taxon>
        <taxon>Actinomycetaceae</taxon>
        <taxon>Schaalia</taxon>
    </lineage>
</organism>
<dbReference type="GO" id="GO:0016874">
    <property type="term" value="F:ligase activity"/>
    <property type="evidence" value="ECO:0007669"/>
    <property type="project" value="UniProtKB-KW"/>
</dbReference>
<evidence type="ECO:0000313" key="4">
    <source>
        <dbReference type="Proteomes" id="UP000198976"/>
    </source>
</evidence>
<dbReference type="RefSeq" id="WP_092648806.1">
    <property type="nucleotide sequence ID" value="NZ_LT629792.1"/>
</dbReference>
<dbReference type="InterPro" id="IPR025110">
    <property type="entry name" value="AMP-bd_C"/>
</dbReference>
<dbReference type="PANTHER" id="PTHR43767:SF1">
    <property type="entry name" value="NONRIBOSOMAL PEPTIDE SYNTHASE PES1 (EUROFUNG)-RELATED"/>
    <property type="match status" value="1"/>
</dbReference>
<dbReference type="Pfam" id="PF00501">
    <property type="entry name" value="AMP-binding"/>
    <property type="match status" value="1"/>
</dbReference>
<feature type="domain" description="AMP-binding enzyme C-terminal" evidence="2">
    <location>
        <begin position="341"/>
        <end position="416"/>
    </location>
</feature>
<proteinExistence type="predicted"/>
<protein>
    <submittedName>
        <fullName evidence="3">O-succinylbenzoic acid--CoA ligase</fullName>
    </submittedName>
</protein>
<name>A0ABY0VA26_9ACTO</name>
<gene>
    <name evidence="3" type="ORF">SAMN04489714_1687</name>
</gene>
<dbReference type="Gene3D" id="3.30.300.30">
    <property type="match status" value="1"/>
</dbReference>
<evidence type="ECO:0000259" key="2">
    <source>
        <dbReference type="Pfam" id="PF13193"/>
    </source>
</evidence>
<dbReference type="Pfam" id="PF13193">
    <property type="entry name" value="AMP-binding_C"/>
    <property type="match status" value="1"/>
</dbReference>
<dbReference type="Proteomes" id="UP000198976">
    <property type="component" value="Chromosome I"/>
</dbReference>
<dbReference type="EMBL" id="LT629792">
    <property type="protein sequence ID" value="SDU02362.1"/>
    <property type="molecule type" value="Genomic_DNA"/>
</dbReference>
<dbReference type="Gene3D" id="3.40.50.12780">
    <property type="entry name" value="N-terminal domain of ligase-like"/>
    <property type="match status" value="1"/>
</dbReference>
<dbReference type="InterPro" id="IPR050237">
    <property type="entry name" value="ATP-dep_AMP-bd_enzyme"/>
</dbReference>
<dbReference type="InterPro" id="IPR045851">
    <property type="entry name" value="AMP-bd_C_sf"/>
</dbReference>
<dbReference type="InterPro" id="IPR000873">
    <property type="entry name" value="AMP-dep_synth/lig_dom"/>
</dbReference>
<dbReference type="InterPro" id="IPR042099">
    <property type="entry name" value="ANL_N_sf"/>
</dbReference>
<keyword evidence="3" id="KW-0436">Ligase</keyword>
<dbReference type="SUPFAM" id="SSF56801">
    <property type="entry name" value="Acetyl-CoA synthetase-like"/>
    <property type="match status" value="1"/>
</dbReference>